<dbReference type="AlphaFoldDB" id="A0A8E0VIN9"/>
<dbReference type="SMART" id="SM00322">
    <property type="entry name" value="KH"/>
    <property type="match status" value="1"/>
</dbReference>
<gene>
    <name evidence="4" type="ORF">FBUS_07840</name>
</gene>
<evidence type="ECO:0000313" key="4">
    <source>
        <dbReference type="EMBL" id="KAA0190459.1"/>
    </source>
</evidence>
<keyword evidence="5" id="KW-1185">Reference proteome</keyword>
<dbReference type="InterPro" id="IPR036612">
    <property type="entry name" value="KH_dom_type_1_sf"/>
</dbReference>
<dbReference type="EMBL" id="LUCM01007046">
    <property type="protein sequence ID" value="KAA0190459.1"/>
    <property type="molecule type" value="Genomic_DNA"/>
</dbReference>
<feature type="region of interest" description="Disordered" evidence="2">
    <location>
        <begin position="767"/>
        <end position="845"/>
    </location>
</feature>
<dbReference type="OrthoDB" id="752362at2759"/>
<feature type="compositionally biased region" description="Polar residues" evidence="2">
    <location>
        <begin position="826"/>
        <end position="839"/>
    </location>
</feature>
<sequence length="926" mass="98215">MSANSMLSNNGISQPVLSPQQQVSNNRTRAVSSCSTSGIPVAQYQQNYSQSYQTFPPIHASWAQTQQGMYMNVYPGTSISELDDRNVNQSGENYKYQHNVKLSGVASQLSNQGYHPPGGLSGSAHATLPTMNAQVPFAVAAPPNGLTQAPTSVPTAATSLRNDPSSLLHSSTSHPTTPGQSLFVHGFVGQQNIANQLGQNALSPSFVTEPPAVAPSIQLGSYNAKHNAQLNGSHNPRALQHTPATHPSYATALPLHQAPAGTHPSFYTNSTIQQPPGHLAASGLPHGVVEFLPAMISADPNTAPSQFNAASFGQYAPHYPSTYDPSVDSAYNPRVRHNTWAGLETNAAGHVHGPNRSVDPQSYDNTFDIGATTNSNNATGNRGTLASDRTTSTISQRGPSDAHGQLNSATYNINSAAPLSTQLPELLEFYGSLPVPDHWLSVCGRYPNSTLPLTGAGRTNKTEERGFDSRISQWNPIPPPPLTTQWSTKHGGSMVSSTLKNNVQGSSIAADTLGPRRLMDGVNRPQNSAVLRRANEINVHKTASSRALVDMSGTARPRTRPNQPTQCTKSVQNSKRIGSWRPVTSGTGLDGGKPVSHFTPTVDSSTPSTLMSSGVECGWIMPSSVVDPSLMQNATTSQSGGIRSHDSLTSWPGQLTNPLLLTMTQGQLDSVNRPAKIIPPNQTLPFVDSNGALHPRIPDPSSGLARFNHGLRLLRDVFPTRILVSTALVGAVIGRGGRTIRLITAKTGAQIDFKPETVLFSQFSLPSGGSGNSGNLRTPVYPTAQLSPTNKQIKEGAPEGSKSSQSHSEAAPSTDDVAPPSRAKTPPNSANHAQRSSHTVIPADNPRATQLVRSQPVYLFGSREQCSAAVGEILSVCFRECVHGPSAPCLGLLISHQIYQQLLVGCGRRYFDLLQAATGARVSVTG</sequence>
<evidence type="ECO:0000313" key="5">
    <source>
        <dbReference type="Proteomes" id="UP000728185"/>
    </source>
</evidence>
<feature type="compositionally biased region" description="Polar residues" evidence="2">
    <location>
        <begin position="387"/>
        <end position="398"/>
    </location>
</feature>
<name>A0A8E0VIN9_9TREM</name>
<comment type="caution">
    <text evidence="4">The sequence shown here is derived from an EMBL/GenBank/DDBJ whole genome shotgun (WGS) entry which is preliminary data.</text>
</comment>
<dbReference type="Proteomes" id="UP000728185">
    <property type="component" value="Unassembled WGS sequence"/>
</dbReference>
<feature type="region of interest" description="Disordered" evidence="2">
    <location>
        <begin position="146"/>
        <end position="177"/>
    </location>
</feature>
<keyword evidence="1" id="KW-0694">RNA-binding</keyword>
<evidence type="ECO:0000256" key="1">
    <source>
        <dbReference type="PROSITE-ProRule" id="PRU00117"/>
    </source>
</evidence>
<organism evidence="4 5">
    <name type="scientific">Fasciolopsis buskii</name>
    <dbReference type="NCBI Taxonomy" id="27845"/>
    <lineage>
        <taxon>Eukaryota</taxon>
        <taxon>Metazoa</taxon>
        <taxon>Spiralia</taxon>
        <taxon>Lophotrochozoa</taxon>
        <taxon>Platyhelminthes</taxon>
        <taxon>Trematoda</taxon>
        <taxon>Digenea</taxon>
        <taxon>Plagiorchiida</taxon>
        <taxon>Echinostomata</taxon>
        <taxon>Echinostomatoidea</taxon>
        <taxon>Fasciolidae</taxon>
        <taxon>Fasciolopsis</taxon>
    </lineage>
</organism>
<evidence type="ECO:0000259" key="3">
    <source>
        <dbReference type="SMART" id="SM00322"/>
    </source>
</evidence>
<dbReference type="InterPro" id="IPR004088">
    <property type="entry name" value="KH_dom_type_1"/>
</dbReference>
<feature type="compositionally biased region" description="Polar residues" evidence="2">
    <location>
        <begin position="560"/>
        <end position="587"/>
    </location>
</feature>
<dbReference type="InterPro" id="IPR004087">
    <property type="entry name" value="KH_dom"/>
</dbReference>
<dbReference type="Pfam" id="PF00013">
    <property type="entry name" value="KH_1"/>
    <property type="match status" value="1"/>
</dbReference>
<proteinExistence type="predicted"/>
<evidence type="ECO:0000256" key="2">
    <source>
        <dbReference type="SAM" id="MobiDB-lite"/>
    </source>
</evidence>
<dbReference type="SUPFAM" id="SSF54791">
    <property type="entry name" value="Eukaryotic type KH-domain (KH-domain type I)"/>
    <property type="match status" value="1"/>
</dbReference>
<feature type="domain" description="K Homology" evidence="3">
    <location>
        <begin position="716"/>
        <end position="878"/>
    </location>
</feature>
<feature type="compositionally biased region" description="Low complexity" evidence="2">
    <location>
        <begin position="371"/>
        <end position="384"/>
    </location>
</feature>
<feature type="compositionally biased region" description="Low complexity" evidence="2">
    <location>
        <begin position="13"/>
        <end position="24"/>
    </location>
</feature>
<accession>A0A8E0VIN9</accession>
<feature type="region of interest" description="Disordered" evidence="2">
    <location>
        <begin position="542"/>
        <end position="609"/>
    </location>
</feature>
<feature type="compositionally biased region" description="Polar residues" evidence="2">
    <location>
        <begin position="1"/>
        <end position="12"/>
    </location>
</feature>
<feature type="compositionally biased region" description="Polar residues" evidence="2">
    <location>
        <begin position="146"/>
        <end position="163"/>
    </location>
</feature>
<dbReference type="GO" id="GO:0003723">
    <property type="term" value="F:RNA binding"/>
    <property type="evidence" value="ECO:0007669"/>
    <property type="project" value="UniProtKB-UniRule"/>
</dbReference>
<feature type="compositionally biased region" description="Low complexity" evidence="2">
    <location>
        <begin position="164"/>
        <end position="177"/>
    </location>
</feature>
<feature type="region of interest" description="Disordered" evidence="2">
    <location>
        <begin position="1"/>
        <end position="28"/>
    </location>
</feature>
<reference evidence="4" key="1">
    <citation type="submission" date="2019-05" db="EMBL/GenBank/DDBJ databases">
        <title>Annotation for the trematode Fasciolopsis buski.</title>
        <authorList>
            <person name="Choi Y.-J."/>
        </authorList>
    </citation>
    <scope>NUCLEOTIDE SEQUENCE</scope>
    <source>
        <strain evidence="4">HT</strain>
        <tissue evidence="4">Whole worm</tissue>
    </source>
</reference>
<feature type="compositionally biased region" description="Polar residues" evidence="2">
    <location>
        <begin position="598"/>
        <end position="609"/>
    </location>
</feature>
<protein>
    <recommendedName>
        <fullName evidence="3">K Homology domain-containing protein</fullName>
    </recommendedName>
</protein>
<dbReference type="PROSITE" id="PS50084">
    <property type="entry name" value="KH_TYPE_1"/>
    <property type="match status" value="1"/>
</dbReference>
<dbReference type="Gene3D" id="3.30.1370.10">
    <property type="entry name" value="K Homology domain, type 1"/>
    <property type="match status" value="1"/>
</dbReference>
<feature type="region of interest" description="Disordered" evidence="2">
    <location>
        <begin position="371"/>
        <end position="407"/>
    </location>
</feature>